<dbReference type="EMBL" id="HBUE01184128">
    <property type="protein sequence ID" value="CAG6521921.1"/>
    <property type="molecule type" value="Transcribed_RNA"/>
</dbReference>
<dbReference type="EMBL" id="HBUE01289813">
    <property type="protein sequence ID" value="CAG6573526.1"/>
    <property type="molecule type" value="Transcribed_RNA"/>
</dbReference>
<dbReference type="EMBL" id="HBUE01020165">
    <property type="protein sequence ID" value="CAG6452153.1"/>
    <property type="molecule type" value="Transcribed_RNA"/>
</dbReference>
<name>A0A8D8GVU3_CULPI</name>
<accession>A0A8D8GVU3</accession>
<dbReference type="AlphaFoldDB" id="A0A8D8GVU3"/>
<proteinExistence type="predicted"/>
<sequence length="166" mass="17919">MYTGFLPTTTGCCGCCTIGGGTFDGPAVIVGKARATGQSRCSWSRFRNRTTSAFNRAFSPSRVAFRWAIMSWFCLRRVRYRFAAAFHRSCFSVFSLSSSWELLGLRSGNFVILVVSVDCLATFLGVDLEASTGVEPFLARYFFNLTFTGSGSGSLEAPDSDGGASG</sequence>
<evidence type="ECO:0000313" key="1">
    <source>
        <dbReference type="EMBL" id="CAG6521921.1"/>
    </source>
</evidence>
<reference evidence="1" key="1">
    <citation type="submission" date="2021-05" db="EMBL/GenBank/DDBJ databases">
        <authorList>
            <person name="Alioto T."/>
            <person name="Alioto T."/>
            <person name="Gomez Garrido J."/>
        </authorList>
    </citation>
    <scope>NUCLEOTIDE SEQUENCE</scope>
</reference>
<organism evidence="1">
    <name type="scientific">Culex pipiens</name>
    <name type="common">House mosquito</name>
    <dbReference type="NCBI Taxonomy" id="7175"/>
    <lineage>
        <taxon>Eukaryota</taxon>
        <taxon>Metazoa</taxon>
        <taxon>Ecdysozoa</taxon>
        <taxon>Arthropoda</taxon>
        <taxon>Hexapoda</taxon>
        <taxon>Insecta</taxon>
        <taxon>Pterygota</taxon>
        <taxon>Neoptera</taxon>
        <taxon>Endopterygota</taxon>
        <taxon>Diptera</taxon>
        <taxon>Nematocera</taxon>
        <taxon>Culicoidea</taxon>
        <taxon>Culicidae</taxon>
        <taxon>Culicinae</taxon>
        <taxon>Culicini</taxon>
        <taxon>Culex</taxon>
        <taxon>Culex</taxon>
    </lineage>
</organism>
<protein>
    <submittedName>
        <fullName evidence="1">(northern house mosquito) hypothetical protein</fullName>
    </submittedName>
</protein>